<gene>
    <name evidence="2" type="ORF">SO694_0007713</name>
</gene>
<feature type="compositionally biased region" description="Low complexity" evidence="1">
    <location>
        <begin position="157"/>
        <end position="167"/>
    </location>
</feature>
<feature type="region of interest" description="Disordered" evidence="1">
    <location>
        <begin position="36"/>
        <end position="167"/>
    </location>
</feature>
<evidence type="ECO:0000313" key="3">
    <source>
        <dbReference type="Proteomes" id="UP001363151"/>
    </source>
</evidence>
<reference evidence="2 3" key="1">
    <citation type="submission" date="2024-03" db="EMBL/GenBank/DDBJ databases">
        <title>Aureococcus anophagefferens CCMP1851 and Kratosvirus quantuckense: Draft genome of a second virus-susceptible host strain in the model system.</title>
        <authorList>
            <person name="Chase E."/>
            <person name="Truchon A.R."/>
            <person name="Schepens W."/>
            <person name="Wilhelm S.W."/>
        </authorList>
    </citation>
    <scope>NUCLEOTIDE SEQUENCE [LARGE SCALE GENOMIC DNA]</scope>
    <source>
        <strain evidence="2 3">CCMP1851</strain>
    </source>
</reference>
<sequence length="167" mass="18175">MDPARQRSPSIGKAVKTVKPNLVSASAIMPSLVVRLSSDQEKKKEPVDPFKDLKVSLDDQREIGAKIERMEERILQADAPARRTRTPSPPSSASSRAPAPGPPPNEGTTTHREIKNHGNDHDDRGARRDRELLRAASMLTARSGSPTAPRRPPRRPPSAGATARSRS</sequence>
<proteinExistence type="predicted"/>
<accession>A0ABR1FHT0</accession>
<feature type="compositionally biased region" description="Basic and acidic residues" evidence="1">
    <location>
        <begin position="38"/>
        <end position="75"/>
    </location>
</feature>
<organism evidence="2 3">
    <name type="scientific">Aureococcus anophagefferens</name>
    <name type="common">Harmful bloom alga</name>
    <dbReference type="NCBI Taxonomy" id="44056"/>
    <lineage>
        <taxon>Eukaryota</taxon>
        <taxon>Sar</taxon>
        <taxon>Stramenopiles</taxon>
        <taxon>Ochrophyta</taxon>
        <taxon>Pelagophyceae</taxon>
        <taxon>Pelagomonadales</taxon>
        <taxon>Pelagomonadaceae</taxon>
        <taxon>Aureococcus</taxon>
    </lineage>
</organism>
<dbReference type="Proteomes" id="UP001363151">
    <property type="component" value="Unassembled WGS sequence"/>
</dbReference>
<feature type="compositionally biased region" description="Basic and acidic residues" evidence="1">
    <location>
        <begin position="109"/>
        <end position="133"/>
    </location>
</feature>
<evidence type="ECO:0000313" key="2">
    <source>
        <dbReference type="EMBL" id="KAK7230982.1"/>
    </source>
</evidence>
<comment type="caution">
    <text evidence="2">The sequence shown here is derived from an EMBL/GenBank/DDBJ whole genome shotgun (WGS) entry which is preliminary data.</text>
</comment>
<name>A0ABR1FHT0_AURAN</name>
<keyword evidence="3" id="KW-1185">Reference proteome</keyword>
<evidence type="ECO:0000256" key="1">
    <source>
        <dbReference type="SAM" id="MobiDB-lite"/>
    </source>
</evidence>
<protein>
    <submittedName>
        <fullName evidence="2">Uncharacterized protein</fullName>
    </submittedName>
</protein>
<dbReference type="EMBL" id="JBBJCI010000421">
    <property type="protein sequence ID" value="KAK7230982.1"/>
    <property type="molecule type" value="Genomic_DNA"/>
</dbReference>